<feature type="domain" description="DUF7343" evidence="6">
    <location>
        <begin position="479"/>
        <end position="539"/>
    </location>
</feature>
<feature type="compositionally biased region" description="Polar residues" evidence="5">
    <location>
        <begin position="47"/>
        <end position="59"/>
    </location>
</feature>
<dbReference type="Pfam" id="PF24034">
    <property type="entry name" value="DUF7343"/>
    <property type="match status" value="1"/>
</dbReference>
<feature type="compositionally biased region" description="Low complexity" evidence="5">
    <location>
        <begin position="436"/>
        <end position="453"/>
    </location>
</feature>
<dbReference type="PANTHER" id="PTHR37467">
    <property type="entry name" value="EXPORTED CALCIUM-BINDING GLYCOPROTEIN-RELATED"/>
    <property type="match status" value="1"/>
</dbReference>
<dbReference type="InterPro" id="IPR053180">
    <property type="entry name" value="Ca-binding_acidic-repeat"/>
</dbReference>
<accession>A0ABD5VJY5</accession>
<keyword evidence="4" id="KW-0106">Calcium</keyword>
<keyword evidence="8" id="KW-1185">Reference proteome</keyword>
<evidence type="ECO:0000313" key="7">
    <source>
        <dbReference type="EMBL" id="MFC6955386.1"/>
    </source>
</evidence>
<evidence type="ECO:0000256" key="5">
    <source>
        <dbReference type="SAM" id="MobiDB-lite"/>
    </source>
</evidence>
<feature type="region of interest" description="Disordered" evidence="5">
    <location>
        <begin position="427"/>
        <end position="509"/>
    </location>
</feature>
<name>A0ABD5VJY5_9EURY</name>
<evidence type="ECO:0000256" key="1">
    <source>
        <dbReference type="ARBA" id="ARBA00004613"/>
    </source>
</evidence>
<evidence type="ECO:0000259" key="6">
    <source>
        <dbReference type="Pfam" id="PF24034"/>
    </source>
</evidence>
<feature type="compositionally biased region" description="Basic and acidic residues" evidence="5">
    <location>
        <begin position="481"/>
        <end position="494"/>
    </location>
</feature>
<dbReference type="InterPro" id="IPR059100">
    <property type="entry name" value="TSP3_bac"/>
</dbReference>
<keyword evidence="3" id="KW-0732">Signal</keyword>
<evidence type="ECO:0000256" key="2">
    <source>
        <dbReference type="ARBA" id="ARBA00022525"/>
    </source>
</evidence>
<evidence type="ECO:0000313" key="8">
    <source>
        <dbReference type="Proteomes" id="UP001596395"/>
    </source>
</evidence>
<dbReference type="Gene3D" id="4.10.1080.10">
    <property type="entry name" value="TSP type-3 repeat"/>
    <property type="match status" value="1"/>
</dbReference>
<proteinExistence type="predicted"/>
<comment type="subcellular location">
    <subcellularLocation>
        <location evidence="1">Secreted</location>
    </subcellularLocation>
</comment>
<reference evidence="7 8" key="1">
    <citation type="journal article" date="2019" name="Int. J. Syst. Evol. Microbiol.">
        <title>The Global Catalogue of Microorganisms (GCM) 10K type strain sequencing project: providing services to taxonomists for standard genome sequencing and annotation.</title>
        <authorList>
            <consortium name="The Broad Institute Genomics Platform"/>
            <consortium name="The Broad Institute Genome Sequencing Center for Infectious Disease"/>
            <person name="Wu L."/>
            <person name="Ma J."/>
        </authorList>
    </citation>
    <scope>NUCLEOTIDE SEQUENCE [LARGE SCALE GENOMIC DNA]</scope>
    <source>
        <strain evidence="7 8">GX26</strain>
    </source>
</reference>
<dbReference type="InterPro" id="IPR055767">
    <property type="entry name" value="DUF7343"/>
</dbReference>
<feature type="compositionally biased region" description="Low complexity" evidence="5">
    <location>
        <begin position="60"/>
        <end position="87"/>
    </location>
</feature>
<feature type="region of interest" description="Disordered" evidence="5">
    <location>
        <begin position="218"/>
        <end position="328"/>
    </location>
</feature>
<evidence type="ECO:0000256" key="4">
    <source>
        <dbReference type="ARBA" id="ARBA00022837"/>
    </source>
</evidence>
<dbReference type="RefSeq" id="WP_336352313.1">
    <property type="nucleotide sequence ID" value="NZ_JAZAQL010000006.1"/>
</dbReference>
<feature type="region of interest" description="Disordered" evidence="5">
    <location>
        <begin position="41"/>
        <end position="87"/>
    </location>
</feature>
<protein>
    <submittedName>
        <fullName evidence="7">Helix-turn-helix domain-containing protein</fullName>
    </submittedName>
</protein>
<organism evidence="7 8">
    <name type="scientific">Halorubellus litoreus</name>
    <dbReference type="NCBI Taxonomy" id="755308"/>
    <lineage>
        <taxon>Archaea</taxon>
        <taxon>Methanobacteriati</taxon>
        <taxon>Methanobacteriota</taxon>
        <taxon>Stenosarchaea group</taxon>
        <taxon>Halobacteria</taxon>
        <taxon>Halobacteriales</taxon>
        <taxon>Halorubellaceae</taxon>
        <taxon>Halorubellus</taxon>
    </lineage>
</organism>
<dbReference type="AlphaFoldDB" id="A0ABD5VJY5"/>
<dbReference type="Pfam" id="PF18884">
    <property type="entry name" value="TSP3_bac"/>
    <property type="match status" value="7"/>
</dbReference>
<sequence length="551" mass="58110">MEAQPSPNDERPVWTRDAVRRAFALALVVVVGVASATPAAVAAATPQDPTRTATVGSPSTLAGTTGETTTVNQSTAAVESTTANGTTAATPTISRVSFSGPAVVDYNGSFQRLLWADANHTATVSIDTPTTARDDRVVVCLEREKASDETTTQSNAVCQNATLSGNATTVALSSNGWPFNRTGKQPLTVTLRNDSAVLDRTEMTVVVVGKQADLDDDSLSNQREVKAGTNMTVSDTDGDSLSDGAEVKKHGTNPLETDTDEDGARDAREVSVGTDPTDPDTDGDGISDGEELDKGMNPLTVDSDEDGLADPNELRLGTDPTNADTDDDGLSDFQELVNGTDPTLADTDDDGLTDATELEVGTDPTALDSDGDFLADGFERRLGTNPSDPLSPFGFLLAFGVVALFGARYASPRIDEEAIRARLGWLDSNGDRNVDDAPAGDATPTASTTDAGSNASSTEPVHDVPRPDASPDETTPPVMTDQERVKQLLHEHGGRLQQTTVIEETDWSKSKVSRLLSKMEDDGQLRKISVGRENLIAYPEDESEDSASPRP</sequence>
<comment type="caution">
    <text evidence="7">The sequence shown here is derived from an EMBL/GenBank/DDBJ whole genome shotgun (WGS) entry which is preliminary data.</text>
</comment>
<dbReference type="PANTHER" id="PTHR37467:SF1">
    <property type="entry name" value="EXPORTED CALCIUM-BINDING GLYCOPROTEIN"/>
    <property type="match status" value="1"/>
</dbReference>
<dbReference type="EMBL" id="JBHSXN010000006">
    <property type="protein sequence ID" value="MFC6955386.1"/>
    <property type="molecule type" value="Genomic_DNA"/>
</dbReference>
<keyword evidence="2" id="KW-0964">Secreted</keyword>
<dbReference type="InterPro" id="IPR028974">
    <property type="entry name" value="TSP_type-3_rpt"/>
</dbReference>
<gene>
    <name evidence="7" type="ORF">ACFQGB_21190</name>
</gene>
<feature type="compositionally biased region" description="Acidic residues" evidence="5">
    <location>
        <begin position="277"/>
        <end position="291"/>
    </location>
</feature>
<evidence type="ECO:0000256" key="3">
    <source>
        <dbReference type="ARBA" id="ARBA00022729"/>
    </source>
</evidence>
<dbReference type="Proteomes" id="UP001596395">
    <property type="component" value="Unassembled WGS sequence"/>
</dbReference>